<evidence type="ECO:0000256" key="6">
    <source>
        <dbReference type="ARBA" id="ARBA00023136"/>
    </source>
</evidence>
<dbReference type="PANTHER" id="PTHR35093:SF8">
    <property type="entry name" value="OUTER MEMBRANE PROTEIN NMB0088-RELATED"/>
    <property type="match status" value="1"/>
</dbReference>
<dbReference type="AlphaFoldDB" id="A0A6S7AN51"/>
<feature type="signal peptide" evidence="9">
    <location>
        <begin position="1"/>
        <end position="26"/>
    </location>
</feature>
<comment type="subcellular location">
    <subcellularLocation>
        <location evidence="1">Cell outer membrane</location>
        <topology evidence="1">Multi-pass membrane protein</topology>
    </subcellularLocation>
</comment>
<evidence type="ECO:0000256" key="1">
    <source>
        <dbReference type="ARBA" id="ARBA00004571"/>
    </source>
</evidence>
<organism evidence="10 11">
    <name type="scientific">Achromobacter deleyi</name>
    <dbReference type="NCBI Taxonomy" id="1353891"/>
    <lineage>
        <taxon>Bacteria</taxon>
        <taxon>Pseudomonadati</taxon>
        <taxon>Pseudomonadota</taxon>
        <taxon>Betaproteobacteria</taxon>
        <taxon>Burkholderiales</taxon>
        <taxon>Alcaligenaceae</taxon>
        <taxon>Achromobacter</taxon>
    </lineage>
</organism>
<dbReference type="EMBL" id="CADIJO010000033">
    <property type="protein sequence ID" value="CAB3739788.1"/>
    <property type="molecule type" value="Genomic_DNA"/>
</dbReference>
<proteinExistence type="inferred from homology"/>
<feature type="region of interest" description="Disordered" evidence="8">
    <location>
        <begin position="88"/>
        <end position="109"/>
    </location>
</feature>
<name>A0A6S7AN51_9BURK</name>
<evidence type="ECO:0000256" key="7">
    <source>
        <dbReference type="ARBA" id="ARBA00023237"/>
    </source>
</evidence>
<evidence type="ECO:0000256" key="9">
    <source>
        <dbReference type="SAM" id="SignalP"/>
    </source>
</evidence>
<dbReference type="SUPFAM" id="SSF56935">
    <property type="entry name" value="Porins"/>
    <property type="match status" value="1"/>
</dbReference>
<sequence>MSRRSLSLSTLSAIVVGLGATSAAHGAGFQLLEQNASGLGNAYAGSAANPENASIIYYNPAGMTYLPGINVSGGVNLIKPSFKFSDNGNSRNPTALGGTRPTGGDGGDAGNLGVVPNLYGSWQLSEKWFVGLGVGAPFGLMTEYDKGWDGQYHSNKFEIKTININPSIAYKVNDKFSMGFGVNWQHIDATYKKKTVVPVALPNGATVFTNGDADLNLKGDAWGWNVGFMLQPTEDTRIGLSYRSKIKHTAKGDTDIDNIGPTGQSVSFDAKASVDLPDTLILSATHQLNEKWELLGDISWTGWSSIPDLKIRNSGTGARDDDLPLNFRDTWRIAVGTSYKFAPDWKWKFGLAYDQSPVHKAEDRPTSLPDNDRYWFSTGVQWAATKSTTIDLGYTYLYLRKTDIDTTSGNQLTKGRVAGTYDSSGHIFGLQLSSRF</sequence>
<keyword evidence="4" id="KW-0812">Transmembrane</keyword>
<evidence type="ECO:0000256" key="8">
    <source>
        <dbReference type="SAM" id="MobiDB-lite"/>
    </source>
</evidence>
<evidence type="ECO:0000313" key="10">
    <source>
        <dbReference type="EMBL" id="CAB3739788.1"/>
    </source>
</evidence>
<dbReference type="PANTHER" id="PTHR35093">
    <property type="entry name" value="OUTER MEMBRANE PROTEIN NMB0088-RELATED"/>
    <property type="match status" value="1"/>
</dbReference>
<evidence type="ECO:0000256" key="2">
    <source>
        <dbReference type="ARBA" id="ARBA00008163"/>
    </source>
</evidence>
<dbReference type="Pfam" id="PF03349">
    <property type="entry name" value="Toluene_X"/>
    <property type="match status" value="1"/>
</dbReference>
<evidence type="ECO:0000256" key="3">
    <source>
        <dbReference type="ARBA" id="ARBA00022452"/>
    </source>
</evidence>
<evidence type="ECO:0000313" key="11">
    <source>
        <dbReference type="Proteomes" id="UP000494111"/>
    </source>
</evidence>
<gene>
    <name evidence="10" type="ORF">LMG3458_05656</name>
</gene>
<dbReference type="RefSeq" id="WP_175196619.1">
    <property type="nucleotide sequence ID" value="NZ_CADIJO010000033.1"/>
</dbReference>
<reference evidence="10 11" key="1">
    <citation type="submission" date="2020-04" db="EMBL/GenBank/DDBJ databases">
        <authorList>
            <person name="De Canck E."/>
        </authorList>
    </citation>
    <scope>NUCLEOTIDE SEQUENCE [LARGE SCALE GENOMIC DNA]</scope>
    <source>
        <strain evidence="10 11">LMG 3458</strain>
    </source>
</reference>
<keyword evidence="5 9" id="KW-0732">Signal</keyword>
<feature type="chain" id="PRO_5028936711" evidence="9">
    <location>
        <begin position="27"/>
        <end position="436"/>
    </location>
</feature>
<accession>A0A6S7AN51</accession>
<dbReference type="Gene3D" id="2.40.160.60">
    <property type="entry name" value="Outer membrane protein transport protein (OMPP1/FadL/TodX)"/>
    <property type="match status" value="1"/>
</dbReference>
<dbReference type="InterPro" id="IPR005017">
    <property type="entry name" value="OMPP1/FadL/TodX"/>
</dbReference>
<dbReference type="GO" id="GO:0015483">
    <property type="term" value="F:long-chain fatty acid transporting porin activity"/>
    <property type="evidence" value="ECO:0007669"/>
    <property type="project" value="TreeGrafter"/>
</dbReference>
<evidence type="ECO:0000256" key="4">
    <source>
        <dbReference type="ARBA" id="ARBA00022692"/>
    </source>
</evidence>
<keyword evidence="3" id="KW-1134">Transmembrane beta strand</keyword>
<feature type="compositionally biased region" description="Gly residues" evidence="8">
    <location>
        <begin position="100"/>
        <end position="109"/>
    </location>
</feature>
<dbReference type="GO" id="GO:0009279">
    <property type="term" value="C:cell outer membrane"/>
    <property type="evidence" value="ECO:0007669"/>
    <property type="project" value="UniProtKB-SubCell"/>
</dbReference>
<protein>
    <submittedName>
        <fullName evidence="10">Outer membrane protein</fullName>
    </submittedName>
</protein>
<keyword evidence="6" id="KW-0472">Membrane</keyword>
<evidence type="ECO:0000256" key="5">
    <source>
        <dbReference type="ARBA" id="ARBA00022729"/>
    </source>
</evidence>
<dbReference type="Proteomes" id="UP000494111">
    <property type="component" value="Unassembled WGS sequence"/>
</dbReference>
<keyword evidence="7" id="KW-0998">Cell outer membrane</keyword>
<comment type="similarity">
    <text evidence="2">Belongs to the OmpP1/FadL family.</text>
</comment>